<accession>A0ACB9FKT7</accession>
<protein>
    <submittedName>
        <fullName evidence="1">Uncharacterized protein</fullName>
    </submittedName>
</protein>
<gene>
    <name evidence="1" type="ORF">L6452_03126</name>
</gene>
<organism evidence="1 2">
    <name type="scientific">Arctium lappa</name>
    <name type="common">Greater burdock</name>
    <name type="synonym">Lappa major</name>
    <dbReference type="NCBI Taxonomy" id="4217"/>
    <lineage>
        <taxon>Eukaryota</taxon>
        <taxon>Viridiplantae</taxon>
        <taxon>Streptophyta</taxon>
        <taxon>Embryophyta</taxon>
        <taxon>Tracheophyta</taxon>
        <taxon>Spermatophyta</taxon>
        <taxon>Magnoliopsida</taxon>
        <taxon>eudicotyledons</taxon>
        <taxon>Gunneridae</taxon>
        <taxon>Pentapetalae</taxon>
        <taxon>asterids</taxon>
        <taxon>campanulids</taxon>
        <taxon>Asterales</taxon>
        <taxon>Asteraceae</taxon>
        <taxon>Carduoideae</taxon>
        <taxon>Cardueae</taxon>
        <taxon>Arctiinae</taxon>
        <taxon>Arctium</taxon>
    </lineage>
</organism>
<name>A0ACB9FKT7_ARCLA</name>
<reference evidence="1 2" key="2">
    <citation type="journal article" date="2022" name="Mol. Ecol. Resour.">
        <title>The genomes of chicory, endive, great burdock and yacon provide insights into Asteraceae paleo-polyploidization history and plant inulin production.</title>
        <authorList>
            <person name="Fan W."/>
            <person name="Wang S."/>
            <person name="Wang H."/>
            <person name="Wang A."/>
            <person name="Jiang F."/>
            <person name="Liu H."/>
            <person name="Zhao H."/>
            <person name="Xu D."/>
            <person name="Zhang Y."/>
        </authorList>
    </citation>
    <scope>NUCLEOTIDE SEQUENCE [LARGE SCALE GENOMIC DNA]</scope>
    <source>
        <strain evidence="2">cv. Niubang</strain>
    </source>
</reference>
<evidence type="ECO:0000313" key="2">
    <source>
        <dbReference type="Proteomes" id="UP001055879"/>
    </source>
</evidence>
<dbReference type="EMBL" id="CM042047">
    <property type="protein sequence ID" value="KAI3771954.1"/>
    <property type="molecule type" value="Genomic_DNA"/>
</dbReference>
<keyword evidence="2" id="KW-1185">Reference proteome</keyword>
<dbReference type="Proteomes" id="UP001055879">
    <property type="component" value="Linkage Group LG01"/>
</dbReference>
<comment type="caution">
    <text evidence="1">The sequence shown here is derived from an EMBL/GenBank/DDBJ whole genome shotgun (WGS) entry which is preliminary data.</text>
</comment>
<proteinExistence type="predicted"/>
<evidence type="ECO:0000313" key="1">
    <source>
        <dbReference type="EMBL" id="KAI3771954.1"/>
    </source>
</evidence>
<reference evidence="2" key="1">
    <citation type="journal article" date="2022" name="Mol. Ecol. Resour.">
        <title>The genomes of chicory, endive, great burdock and yacon provide insights into Asteraceae palaeo-polyploidization history and plant inulin production.</title>
        <authorList>
            <person name="Fan W."/>
            <person name="Wang S."/>
            <person name="Wang H."/>
            <person name="Wang A."/>
            <person name="Jiang F."/>
            <person name="Liu H."/>
            <person name="Zhao H."/>
            <person name="Xu D."/>
            <person name="Zhang Y."/>
        </authorList>
    </citation>
    <scope>NUCLEOTIDE SEQUENCE [LARGE SCALE GENOMIC DNA]</scope>
    <source>
        <strain evidence="2">cv. Niubang</strain>
    </source>
</reference>
<sequence length="86" mass="9941">MKLPRRWYRFKPENSDHIATHPRNADNLCKIIPQTVVQNASLASFAKRYSSHPSISSLSIKFQFETLFANEIPTGFSPFLHHLFPN</sequence>